<feature type="domain" description="HNH nuclease" evidence="1">
    <location>
        <begin position="210"/>
        <end position="259"/>
    </location>
</feature>
<dbReference type="Pfam" id="PF13391">
    <property type="entry name" value="HNH_2"/>
    <property type="match status" value="1"/>
</dbReference>
<evidence type="ECO:0000313" key="3">
    <source>
        <dbReference type="Proteomes" id="UP000239494"/>
    </source>
</evidence>
<accession>A0A2T0TCW8</accession>
<name>A0A2T0TCW8_9PSEU</name>
<evidence type="ECO:0000313" key="2">
    <source>
        <dbReference type="EMBL" id="PRY43505.1"/>
    </source>
</evidence>
<protein>
    <submittedName>
        <fullName evidence="2">HNH endonuclease</fullName>
    </submittedName>
</protein>
<dbReference type="AlphaFoldDB" id="A0A2T0TCW8"/>
<dbReference type="EMBL" id="PVTF01000003">
    <property type="protein sequence ID" value="PRY43505.1"/>
    <property type="molecule type" value="Genomic_DNA"/>
</dbReference>
<dbReference type="InterPro" id="IPR003615">
    <property type="entry name" value="HNH_nuc"/>
</dbReference>
<dbReference type="OrthoDB" id="4464809at2"/>
<comment type="caution">
    <text evidence="2">The sequence shown here is derived from an EMBL/GenBank/DDBJ whole genome shotgun (WGS) entry which is preliminary data.</text>
</comment>
<evidence type="ECO:0000259" key="1">
    <source>
        <dbReference type="Pfam" id="PF13391"/>
    </source>
</evidence>
<dbReference type="GO" id="GO:0004519">
    <property type="term" value="F:endonuclease activity"/>
    <property type="evidence" value="ECO:0007669"/>
    <property type="project" value="UniProtKB-KW"/>
</dbReference>
<dbReference type="Proteomes" id="UP000239494">
    <property type="component" value="Unassembled WGS sequence"/>
</dbReference>
<keyword evidence="2" id="KW-0540">Nuclease</keyword>
<keyword evidence="2" id="KW-0255">Endonuclease</keyword>
<keyword evidence="2" id="KW-0378">Hydrolase</keyword>
<keyword evidence="3" id="KW-1185">Reference proteome</keyword>
<gene>
    <name evidence="2" type="ORF">CLV43_103249</name>
</gene>
<proteinExistence type="predicted"/>
<reference evidence="2 3" key="1">
    <citation type="submission" date="2018-03" db="EMBL/GenBank/DDBJ databases">
        <title>Genomic Encyclopedia of Archaeal and Bacterial Type Strains, Phase II (KMG-II): from individual species to whole genera.</title>
        <authorList>
            <person name="Goeker M."/>
        </authorList>
    </citation>
    <scope>NUCLEOTIDE SEQUENCE [LARGE SCALE GENOMIC DNA]</scope>
    <source>
        <strain evidence="2 3">DSM 44720</strain>
    </source>
</reference>
<dbReference type="RefSeq" id="WP_106187076.1">
    <property type="nucleotide sequence ID" value="NZ_PVTF01000003.1"/>
</dbReference>
<organism evidence="2 3">
    <name type="scientific">Umezawaea tangerina</name>
    <dbReference type="NCBI Taxonomy" id="84725"/>
    <lineage>
        <taxon>Bacteria</taxon>
        <taxon>Bacillati</taxon>
        <taxon>Actinomycetota</taxon>
        <taxon>Actinomycetes</taxon>
        <taxon>Pseudonocardiales</taxon>
        <taxon>Pseudonocardiaceae</taxon>
        <taxon>Umezawaea</taxon>
    </lineage>
</organism>
<sequence>MRAWSLLSFGEDRDFQGNTGYADVLESLYVYDSSVQNSKQVAVGDLVVVRGKEAALGVAWVQGIDVDPAAVKTRMRCPRCGVTGFKRRFHLSPQFLCTSCRHEFDVPVEEEIGVTRYVAHYSGTWRTLEGAISVESLNEVALNRSKQQSIRPLDRAKVERLLAGLRVPLAPTGDLPKQKVDGGRRQAVVEVRFGQDTFRRALLRRYGLVCAVTGPCPGEALQAAHLRPFAEHQSHDVEEGLPLRADVHQLFDRGLLSVDPEALRVHIAPTLHDYPHYLALAGAPLAVEVPPPARLALADHFEVSTARWG</sequence>